<dbReference type="GO" id="GO:0070402">
    <property type="term" value="F:NADPH binding"/>
    <property type="evidence" value="ECO:0007669"/>
    <property type="project" value="TreeGrafter"/>
</dbReference>
<dbReference type="AlphaFoldDB" id="A0A0D8BSK7"/>
<dbReference type="OrthoDB" id="9774464at2"/>
<evidence type="ECO:0000313" key="1">
    <source>
        <dbReference type="EMBL" id="KJE27146.1"/>
    </source>
</evidence>
<dbReference type="PANTHER" id="PTHR34934:SF1">
    <property type="entry name" value="FLAVIN-DEPENDENT THYMIDYLATE SYNTHASE"/>
    <property type="match status" value="1"/>
</dbReference>
<reference evidence="1 2" key="1">
    <citation type="submission" date="2015-01" db="EMBL/GenBank/DDBJ databases">
        <authorList>
            <person name="Filippidou S."/>
            <person name="Jeanneret N."/>
            <person name="Russel-Delif L."/>
            <person name="Junier T."/>
            <person name="Wunderlin T."/>
            <person name="Molina V."/>
            <person name="Johnson S.L."/>
            <person name="Davenport K.W."/>
            <person name="Chain P.S."/>
            <person name="Dorador C."/>
            <person name="Junier P."/>
        </authorList>
    </citation>
    <scope>NUCLEOTIDE SEQUENCE [LARGE SCALE GENOMIC DNA]</scope>
    <source>
        <strain evidence="1 2">Et7/4</strain>
    </source>
</reference>
<dbReference type="EMBL" id="JYBP01000003">
    <property type="protein sequence ID" value="KJE27146.1"/>
    <property type="molecule type" value="Genomic_DNA"/>
</dbReference>
<dbReference type="GO" id="GO:0050797">
    <property type="term" value="F:thymidylate synthase (FAD) activity"/>
    <property type="evidence" value="ECO:0007669"/>
    <property type="project" value="UniProtKB-EC"/>
</dbReference>
<dbReference type="InterPro" id="IPR036098">
    <property type="entry name" value="Thymidylate_synthase_ThyX_sf"/>
</dbReference>
<dbReference type="PATRIC" id="fig|1462.6.peg.3258"/>
<gene>
    <name evidence="1" type="primary">thyX</name>
    <name evidence="1" type="ORF">LG52_2981</name>
</gene>
<dbReference type="PROSITE" id="PS51331">
    <property type="entry name" value="THYX"/>
    <property type="match status" value="1"/>
</dbReference>
<dbReference type="GO" id="GO:0006231">
    <property type="term" value="P:dTMP biosynthetic process"/>
    <property type="evidence" value="ECO:0007669"/>
    <property type="project" value="InterPro"/>
</dbReference>
<keyword evidence="1" id="KW-0489">Methyltransferase</keyword>
<dbReference type="Proteomes" id="UP000032522">
    <property type="component" value="Unassembled WGS sequence"/>
</dbReference>
<evidence type="ECO:0000313" key="2">
    <source>
        <dbReference type="Proteomes" id="UP000032522"/>
    </source>
</evidence>
<dbReference type="GO" id="GO:0032259">
    <property type="term" value="P:methylation"/>
    <property type="evidence" value="ECO:0007669"/>
    <property type="project" value="UniProtKB-KW"/>
</dbReference>
<sequence>MANINGKQVETPIIKVLDKGYVRLEAITGRDLTTVNSARVSYDKKSYEFSERDKKLIRFLAKHGHTSPFRHAFVTFEIYAPLMVARQWWKYIVGSDHSGDDFFRDPFTAWNESSRRYVTEIPQFYIVQPHEWRSAPENKKQGSGEPVDIKLGQQLTKQLINYVKLGEDLYEQALHNGVCAEQARLFLAAYGLYVRWYWSASLQGVAHMLNQRLAHDAQKEFQMYARAVYDLVIEHFPVSINELVKMADKAEKEGEQ</sequence>
<dbReference type="EC" id="2.1.1.148" evidence="1"/>
<dbReference type="RefSeq" id="WP_044732484.1">
    <property type="nucleotide sequence ID" value="NZ_JYBP01000003.1"/>
</dbReference>
<protein>
    <submittedName>
        <fullName evidence="1">Thymidylate synthase, flavin-dependent</fullName>
        <ecNumber evidence="1">2.1.1.148</ecNumber>
    </submittedName>
</protein>
<comment type="caution">
    <text evidence="1">The sequence shown here is derived from an EMBL/GenBank/DDBJ whole genome shotgun (WGS) entry which is preliminary data.</text>
</comment>
<proteinExistence type="predicted"/>
<dbReference type="SUPFAM" id="SSF69796">
    <property type="entry name" value="Thymidylate synthase-complementing protein Thy1"/>
    <property type="match status" value="1"/>
</dbReference>
<accession>A0A0D8BSK7</accession>
<organism evidence="1 2">
    <name type="scientific">Geobacillus kaustophilus</name>
    <dbReference type="NCBI Taxonomy" id="1462"/>
    <lineage>
        <taxon>Bacteria</taxon>
        <taxon>Bacillati</taxon>
        <taxon>Bacillota</taxon>
        <taxon>Bacilli</taxon>
        <taxon>Bacillales</taxon>
        <taxon>Anoxybacillaceae</taxon>
        <taxon>Geobacillus</taxon>
        <taxon>Geobacillus thermoleovorans group</taxon>
    </lineage>
</organism>
<dbReference type="PANTHER" id="PTHR34934">
    <property type="entry name" value="FLAVIN-DEPENDENT THYMIDYLATE SYNTHASE"/>
    <property type="match status" value="1"/>
</dbReference>
<dbReference type="GO" id="GO:0004799">
    <property type="term" value="F:thymidylate synthase activity"/>
    <property type="evidence" value="ECO:0007669"/>
    <property type="project" value="TreeGrafter"/>
</dbReference>
<dbReference type="CDD" id="cd20175">
    <property type="entry name" value="ThyX"/>
    <property type="match status" value="1"/>
</dbReference>
<dbReference type="Gene3D" id="3.30.1360.170">
    <property type="match status" value="1"/>
</dbReference>
<name>A0A0D8BSK7_GEOKU</name>
<dbReference type="InterPro" id="IPR003669">
    <property type="entry name" value="Thymidylate_synthase_ThyX"/>
</dbReference>
<keyword evidence="1" id="KW-0808">Transferase</keyword>
<dbReference type="Pfam" id="PF02511">
    <property type="entry name" value="Thy1"/>
    <property type="match status" value="1"/>
</dbReference>
<dbReference type="GO" id="GO:0050660">
    <property type="term" value="F:flavin adenine dinucleotide binding"/>
    <property type="evidence" value="ECO:0007669"/>
    <property type="project" value="InterPro"/>
</dbReference>